<protein>
    <submittedName>
        <fullName evidence="2">Uncharacterized protein</fullName>
    </submittedName>
</protein>
<dbReference type="PANTHER" id="PTHR13304">
    <property type="entry name" value="GLYCOSYLPHOSPHATIDYLINOSITOL ANCHOR ATTACHMENT 1 PROTEIN"/>
    <property type="match status" value="1"/>
</dbReference>
<dbReference type="PANTHER" id="PTHR13304:SF0">
    <property type="entry name" value="GLYCOSYLPHOSPHATIDYLINOSITOL ANCHOR ATTACHMENT 1 PROTEIN"/>
    <property type="match status" value="1"/>
</dbReference>
<name>A0ABQ7JF18_9APIC</name>
<keyword evidence="3" id="KW-1185">Reference proteome</keyword>
<dbReference type="InterPro" id="IPR007246">
    <property type="entry name" value="Gaa1"/>
</dbReference>
<sequence length="488" mass="55327">MELLESLAAWKLRGTAAMWRKKYCTSVLRWISLLTALLGFLGIVYFVKLEKTPDIDSTAFKVPFDSHELFQSGSKIWKELELIKSVQIDMNTTACNLPLLLAIQDSLKQDSFLETYLPNFRFDLDKTENALNYTNLYSSPHFIDRKCHNYDENYLLVRVPSLRDSGTESIMLTFVFDPEKKSSFIGLAIGITIAKYLSKCAWLSKDIYVIFSSNKLPYSAATRSLITSVFLDPYLNMPRASNIRAALVFDISESDTQDVRITMGIFLTQKLYDEIIRMAFNGGIESHHTPFSQHAIDALTVHGVAPVTDQFVFLFLYRSILRIVRILSSFSESIHHSTRKYLMTSIDGYVEIGLLLGISISLILPLAVKVFFSKKVNNLFLVTTGIATWFTCALIGSLPSYLVATGYFSKIPFISWFGLSKQSACMGWNTLHSSDYSMKAICWLMMLVFCYTLAAVFLHVVVKKFYSTTTMTAVELVTGRRCNVDFHS</sequence>
<keyword evidence="1" id="KW-0472">Membrane</keyword>
<feature type="transmembrane region" description="Helical" evidence="1">
    <location>
        <begin position="379"/>
        <end position="396"/>
    </location>
</feature>
<proteinExistence type="predicted"/>
<dbReference type="Proteomes" id="UP000823046">
    <property type="component" value="Unassembled WGS sequence"/>
</dbReference>
<comment type="caution">
    <text evidence="2">The sequence shown here is derived from an EMBL/GenBank/DDBJ whole genome shotgun (WGS) entry which is preliminary data.</text>
</comment>
<dbReference type="EMBL" id="JADAQX010000039">
    <property type="protein sequence ID" value="KAF8822605.1"/>
    <property type="molecule type" value="Genomic_DNA"/>
</dbReference>
<organism evidence="2 3">
    <name type="scientific">Cardiosporidium cionae</name>
    <dbReference type="NCBI Taxonomy" id="476202"/>
    <lineage>
        <taxon>Eukaryota</taxon>
        <taxon>Sar</taxon>
        <taxon>Alveolata</taxon>
        <taxon>Apicomplexa</taxon>
        <taxon>Aconoidasida</taxon>
        <taxon>Nephromycida</taxon>
        <taxon>Cardiosporidium</taxon>
    </lineage>
</organism>
<evidence type="ECO:0000313" key="3">
    <source>
        <dbReference type="Proteomes" id="UP000823046"/>
    </source>
</evidence>
<evidence type="ECO:0000313" key="2">
    <source>
        <dbReference type="EMBL" id="KAF8822605.1"/>
    </source>
</evidence>
<feature type="transmembrane region" description="Helical" evidence="1">
    <location>
        <begin position="27"/>
        <end position="47"/>
    </location>
</feature>
<reference evidence="2 3" key="1">
    <citation type="journal article" date="2020" name="bioRxiv">
        <title>Metabolic contributions of an alphaproteobacterial endosymbiont in the apicomplexan Cardiosporidium cionae.</title>
        <authorList>
            <person name="Hunter E.S."/>
            <person name="Paight C.J."/>
            <person name="Lane C.E."/>
        </authorList>
    </citation>
    <scope>NUCLEOTIDE SEQUENCE [LARGE SCALE GENOMIC DNA]</scope>
    <source>
        <strain evidence="2">ESH_2018</strain>
    </source>
</reference>
<evidence type="ECO:0000256" key="1">
    <source>
        <dbReference type="SAM" id="Phobius"/>
    </source>
</evidence>
<gene>
    <name evidence="2" type="ORF">IE077_003365</name>
</gene>
<keyword evidence="1" id="KW-0812">Transmembrane</keyword>
<accession>A0ABQ7JF18</accession>
<feature type="transmembrane region" description="Helical" evidence="1">
    <location>
        <begin position="440"/>
        <end position="462"/>
    </location>
</feature>
<feature type="transmembrane region" description="Helical" evidence="1">
    <location>
        <begin position="352"/>
        <end position="372"/>
    </location>
</feature>
<keyword evidence="1" id="KW-1133">Transmembrane helix</keyword>